<dbReference type="Pfam" id="PF01844">
    <property type="entry name" value="HNH"/>
    <property type="match status" value="1"/>
</dbReference>
<gene>
    <name evidence="6" type="ORF">ERJ77_01600</name>
</gene>
<keyword evidence="1" id="KW-0540">Nuclease</keyword>
<evidence type="ECO:0000313" key="7">
    <source>
        <dbReference type="Proteomes" id="UP000786185"/>
    </source>
</evidence>
<protein>
    <recommendedName>
        <fullName evidence="4">Putative HNH nuclease YajD</fullName>
    </recommendedName>
</protein>
<dbReference type="InterPro" id="IPR002711">
    <property type="entry name" value="HNH"/>
</dbReference>
<evidence type="ECO:0000256" key="1">
    <source>
        <dbReference type="ARBA" id="ARBA00022722"/>
    </source>
</evidence>
<keyword evidence="2" id="KW-0378">Hydrolase</keyword>
<organism evidence="6 7">
    <name type="scientific">Vibrio anguillarum</name>
    <name type="common">Listonella anguillarum</name>
    <dbReference type="NCBI Taxonomy" id="55601"/>
    <lineage>
        <taxon>Bacteria</taxon>
        <taxon>Pseudomonadati</taxon>
        <taxon>Pseudomonadota</taxon>
        <taxon>Gammaproteobacteria</taxon>
        <taxon>Vibrionales</taxon>
        <taxon>Vibrionaceae</taxon>
        <taxon>Vibrio</taxon>
    </lineage>
</organism>
<keyword evidence="6" id="KW-0255">Endonuclease</keyword>
<reference evidence="6" key="1">
    <citation type="journal article" date="2021" name="PeerJ">
        <title>Analysis of 44 Vibrio anguillarum genomes reveals high genetic diversity.</title>
        <authorList>
            <person name="Hansen M.J."/>
            <person name="Dalsgaard I."/>
        </authorList>
    </citation>
    <scope>NUCLEOTIDE SEQUENCE</scope>
    <source>
        <strain evidence="6">850617-1/1</strain>
    </source>
</reference>
<sequence length="119" mass="13345">MPRRVQKICRLKSCNALTRNKNGYCDSHAEHATGWVRTQAKKGSSSKRGYGSAWRIKRARILERDNFLCQVCLSNGVITAAREVDHIINKAAGGTDDDDNLQSICSPCHKEKTAKESRR</sequence>
<dbReference type="CDD" id="cd00085">
    <property type="entry name" value="HNHc"/>
    <property type="match status" value="1"/>
</dbReference>
<evidence type="ECO:0000256" key="2">
    <source>
        <dbReference type="ARBA" id="ARBA00022801"/>
    </source>
</evidence>
<accession>A0AAW4B6R0</accession>
<dbReference type="GO" id="GO:0003676">
    <property type="term" value="F:nucleic acid binding"/>
    <property type="evidence" value="ECO:0007669"/>
    <property type="project" value="InterPro"/>
</dbReference>
<dbReference type="GO" id="GO:0004519">
    <property type="term" value="F:endonuclease activity"/>
    <property type="evidence" value="ECO:0007669"/>
    <property type="project" value="UniProtKB-KW"/>
</dbReference>
<evidence type="ECO:0000256" key="4">
    <source>
        <dbReference type="ARBA" id="ARBA00040194"/>
    </source>
</evidence>
<feature type="domain" description="HNH nuclease" evidence="5">
    <location>
        <begin position="56"/>
        <end position="110"/>
    </location>
</feature>
<dbReference type="Proteomes" id="UP000786185">
    <property type="component" value="Unassembled WGS sequence"/>
</dbReference>
<dbReference type="InterPro" id="IPR003615">
    <property type="entry name" value="HNH_nuc"/>
</dbReference>
<dbReference type="GO" id="GO:0008270">
    <property type="term" value="F:zinc ion binding"/>
    <property type="evidence" value="ECO:0007669"/>
    <property type="project" value="InterPro"/>
</dbReference>
<dbReference type="AlphaFoldDB" id="A0AAW4B6R0"/>
<comment type="caution">
    <text evidence="6">The sequence shown here is derived from an EMBL/GenBank/DDBJ whole genome shotgun (WGS) entry which is preliminary data.</text>
</comment>
<comment type="similarity">
    <text evidence="3">Belongs to the HNH nuclease family.</text>
</comment>
<name>A0AAW4B6R0_VIBAN</name>
<dbReference type="PANTHER" id="PTHR41286:SF1">
    <property type="entry name" value="HNH NUCLEASE YAJD-RELATED"/>
    <property type="match status" value="1"/>
</dbReference>
<evidence type="ECO:0000313" key="6">
    <source>
        <dbReference type="EMBL" id="MBF4433209.1"/>
    </source>
</evidence>
<dbReference type="SMART" id="SM00507">
    <property type="entry name" value="HNHc"/>
    <property type="match status" value="1"/>
</dbReference>
<proteinExistence type="inferred from homology"/>
<dbReference type="Gene3D" id="1.10.30.50">
    <property type="match status" value="1"/>
</dbReference>
<evidence type="ECO:0000259" key="5">
    <source>
        <dbReference type="SMART" id="SM00507"/>
    </source>
</evidence>
<dbReference type="GO" id="GO:0005829">
    <property type="term" value="C:cytosol"/>
    <property type="evidence" value="ECO:0007669"/>
    <property type="project" value="TreeGrafter"/>
</dbReference>
<dbReference type="EMBL" id="SCLC01000001">
    <property type="protein sequence ID" value="MBF4433209.1"/>
    <property type="molecule type" value="Genomic_DNA"/>
</dbReference>
<dbReference type="GO" id="GO:0016787">
    <property type="term" value="F:hydrolase activity"/>
    <property type="evidence" value="ECO:0007669"/>
    <property type="project" value="UniProtKB-KW"/>
</dbReference>
<dbReference type="PANTHER" id="PTHR41286">
    <property type="entry name" value="HNH NUCLEASE YAJD-RELATED"/>
    <property type="match status" value="1"/>
</dbReference>
<evidence type="ECO:0000256" key="3">
    <source>
        <dbReference type="ARBA" id="ARBA00038412"/>
    </source>
</evidence>